<proteinExistence type="predicted"/>
<dbReference type="EMBL" id="JAHQIW010001007">
    <property type="protein sequence ID" value="KAJ1351103.1"/>
    <property type="molecule type" value="Genomic_DNA"/>
</dbReference>
<sequence>MMLRWILSCRRAPTAARLLETTTVRVRHFLRTSRFRPYRLVNAFVIAAVDITDYTSDDEDDDNYDREGKQGRPFRILVI</sequence>
<keyword evidence="2" id="KW-1185">Reference proteome</keyword>
<dbReference type="Proteomes" id="UP001196413">
    <property type="component" value="Unassembled WGS sequence"/>
</dbReference>
<name>A0AAD5QGI7_PARTN</name>
<dbReference type="AlphaFoldDB" id="A0AAD5QGI7"/>
<evidence type="ECO:0000313" key="1">
    <source>
        <dbReference type="EMBL" id="KAJ1351103.1"/>
    </source>
</evidence>
<evidence type="ECO:0000313" key="2">
    <source>
        <dbReference type="Proteomes" id="UP001196413"/>
    </source>
</evidence>
<gene>
    <name evidence="1" type="ORF">KIN20_007054</name>
</gene>
<accession>A0AAD5QGI7</accession>
<comment type="caution">
    <text evidence="1">The sequence shown here is derived from an EMBL/GenBank/DDBJ whole genome shotgun (WGS) entry which is preliminary data.</text>
</comment>
<organism evidence="1 2">
    <name type="scientific">Parelaphostrongylus tenuis</name>
    <name type="common">Meningeal worm</name>
    <dbReference type="NCBI Taxonomy" id="148309"/>
    <lineage>
        <taxon>Eukaryota</taxon>
        <taxon>Metazoa</taxon>
        <taxon>Ecdysozoa</taxon>
        <taxon>Nematoda</taxon>
        <taxon>Chromadorea</taxon>
        <taxon>Rhabditida</taxon>
        <taxon>Rhabditina</taxon>
        <taxon>Rhabditomorpha</taxon>
        <taxon>Strongyloidea</taxon>
        <taxon>Metastrongylidae</taxon>
        <taxon>Parelaphostrongylus</taxon>
    </lineage>
</organism>
<protein>
    <submittedName>
        <fullName evidence="1">Uncharacterized protein</fullName>
    </submittedName>
</protein>
<reference evidence="1" key="1">
    <citation type="submission" date="2021-06" db="EMBL/GenBank/DDBJ databases">
        <title>Parelaphostrongylus tenuis whole genome reference sequence.</title>
        <authorList>
            <person name="Garwood T.J."/>
            <person name="Larsen P.A."/>
            <person name="Fountain-Jones N.M."/>
            <person name="Garbe J.R."/>
            <person name="Macchietto M.G."/>
            <person name="Kania S.A."/>
            <person name="Gerhold R.W."/>
            <person name="Richards J.E."/>
            <person name="Wolf T.M."/>
        </authorList>
    </citation>
    <scope>NUCLEOTIDE SEQUENCE</scope>
    <source>
        <strain evidence="1">MNPRO001-30</strain>
        <tissue evidence="1">Meninges</tissue>
    </source>
</reference>